<accession>A0ABP8V8E4</accession>
<sequence>MAALWNNLEKRKLTGLFGRLDSRHRERRRLNNEWLSIYRLYWLFYAVRYFKHTDT</sequence>
<reference evidence="2" key="1">
    <citation type="journal article" date="2019" name="Int. J. Syst. Evol. Microbiol.">
        <title>The Global Catalogue of Microorganisms (GCM) 10K type strain sequencing project: providing services to taxonomists for standard genome sequencing and annotation.</title>
        <authorList>
            <consortium name="The Broad Institute Genomics Platform"/>
            <consortium name="The Broad Institute Genome Sequencing Center for Infectious Disease"/>
            <person name="Wu L."/>
            <person name="Ma J."/>
        </authorList>
    </citation>
    <scope>NUCLEOTIDE SEQUENCE [LARGE SCALE GENOMIC DNA]</scope>
    <source>
        <strain evidence="2">JCM 17805</strain>
    </source>
</reference>
<comment type="caution">
    <text evidence="1">The sequence shown here is derived from an EMBL/GenBank/DDBJ whole genome shotgun (WGS) entry which is preliminary data.</text>
</comment>
<proteinExistence type="predicted"/>
<dbReference type="EMBL" id="BAABFL010000463">
    <property type="protein sequence ID" value="GAA4651799.1"/>
    <property type="molecule type" value="Genomic_DNA"/>
</dbReference>
<gene>
    <name evidence="1" type="ORF">GCM10023116_40830</name>
</gene>
<organism evidence="1 2">
    <name type="scientific">Kistimonas scapharcae</name>
    <dbReference type="NCBI Taxonomy" id="1036133"/>
    <lineage>
        <taxon>Bacteria</taxon>
        <taxon>Pseudomonadati</taxon>
        <taxon>Pseudomonadota</taxon>
        <taxon>Gammaproteobacteria</taxon>
        <taxon>Oceanospirillales</taxon>
        <taxon>Endozoicomonadaceae</taxon>
        <taxon>Kistimonas</taxon>
    </lineage>
</organism>
<name>A0ABP8V8E4_9GAMM</name>
<protein>
    <submittedName>
        <fullName evidence="1">Uncharacterized protein</fullName>
    </submittedName>
</protein>
<keyword evidence="2" id="KW-1185">Reference proteome</keyword>
<dbReference type="Proteomes" id="UP001500604">
    <property type="component" value="Unassembled WGS sequence"/>
</dbReference>
<evidence type="ECO:0000313" key="1">
    <source>
        <dbReference type="EMBL" id="GAA4651799.1"/>
    </source>
</evidence>
<evidence type="ECO:0000313" key="2">
    <source>
        <dbReference type="Proteomes" id="UP001500604"/>
    </source>
</evidence>